<keyword evidence="15" id="KW-1185">Reference proteome</keyword>
<evidence type="ECO:0000256" key="4">
    <source>
        <dbReference type="ARBA" id="ARBA00011881"/>
    </source>
</evidence>
<dbReference type="InterPro" id="IPR051473">
    <property type="entry name" value="P2Ox-like"/>
</dbReference>
<dbReference type="PANTHER" id="PTHR42784:SF1">
    <property type="entry name" value="PYRANOSE 2-OXIDASE"/>
    <property type="match status" value="1"/>
</dbReference>
<comment type="catalytic activity">
    <reaction evidence="1">
        <text>D-glucose + O2 = 2-dehydro-D-glucose + H2O2</text>
        <dbReference type="Rhea" id="RHEA:10552"/>
        <dbReference type="ChEBI" id="CHEBI:4167"/>
        <dbReference type="ChEBI" id="CHEBI:15379"/>
        <dbReference type="ChEBI" id="CHEBI:16240"/>
        <dbReference type="ChEBI" id="CHEBI:16609"/>
        <dbReference type="EC" id="1.1.3.10"/>
    </reaction>
</comment>
<comment type="cofactor">
    <cofactor evidence="2">
        <name>FAD</name>
        <dbReference type="ChEBI" id="CHEBI:57692"/>
    </cofactor>
</comment>
<evidence type="ECO:0000256" key="1">
    <source>
        <dbReference type="ARBA" id="ARBA00000827"/>
    </source>
</evidence>
<dbReference type="InterPro" id="IPR036188">
    <property type="entry name" value="FAD/NAD-bd_sf"/>
</dbReference>
<evidence type="ECO:0000256" key="3">
    <source>
        <dbReference type="ARBA" id="ARBA00010790"/>
    </source>
</evidence>
<dbReference type="PANTHER" id="PTHR42784">
    <property type="entry name" value="PYRANOSE 2-OXIDASE"/>
    <property type="match status" value="1"/>
</dbReference>
<comment type="subunit">
    <text evidence="4">Homotetramer.</text>
</comment>
<reference evidence="14 15" key="1">
    <citation type="journal article" date="2018" name="Evol. Lett.">
        <title>Horizontal gene cluster transfer increased hallucinogenic mushroom diversity.</title>
        <authorList>
            <person name="Reynolds H.T."/>
            <person name="Vijayakumar V."/>
            <person name="Gluck-Thaler E."/>
            <person name="Korotkin H.B."/>
            <person name="Matheny P.B."/>
            <person name="Slot J.C."/>
        </authorList>
    </citation>
    <scope>NUCLEOTIDE SEQUENCE [LARGE SCALE GENOMIC DNA]</scope>
    <source>
        <strain evidence="14 15">SRW20</strain>
    </source>
</reference>
<protein>
    <recommendedName>
        <fullName evidence="6">Pyranose 2-oxidase</fullName>
        <ecNumber evidence="5">1.1.3.10</ecNumber>
    </recommendedName>
    <alternativeName>
        <fullName evidence="11">FAD-oxidoreductase</fullName>
    </alternativeName>
    <alternativeName>
        <fullName evidence="10">Glucose 2-oxidase</fullName>
    </alternativeName>
    <alternativeName>
        <fullName evidence="12">Pyranose:oxygen 2-oxidoreductase</fullName>
    </alternativeName>
</protein>
<keyword evidence="7" id="KW-0285">Flavoprotein</keyword>
<dbReference type="EC" id="1.1.3.10" evidence="5"/>
<evidence type="ECO:0000256" key="5">
    <source>
        <dbReference type="ARBA" id="ARBA00013082"/>
    </source>
</evidence>
<dbReference type="InParanoid" id="A0A409WZ24"/>
<evidence type="ECO:0000256" key="12">
    <source>
        <dbReference type="ARBA" id="ARBA00031330"/>
    </source>
</evidence>
<dbReference type="STRING" id="231916.A0A409WZ24"/>
<keyword evidence="8" id="KW-0274">FAD</keyword>
<dbReference type="InterPro" id="IPR012814">
    <property type="entry name" value="P2OX"/>
</dbReference>
<evidence type="ECO:0000256" key="9">
    <source>
        <dbReference type="ARBA" id="ARBA00023002"/>
    </source>
</evidence>
<dbReference type="GO" id="GO:0050660">
    <property type="term" value="F:flavin adenine dinucleotide binding"/>
    <property type="evidence" value="ECO:0007669"/>
    <property type="project" value="InterPro"/>
</dbReference>
<dbReference type="OrthoDB" id="269227at2759"/>
<sequence length="597" mass="66094">MPPIRLDDDFIREKLRQFQTSPQTLASQPHIKVVDVFIAGSGPIGAGFARTILEHGATDKSTELKVLMADIGAQDGPGIGVHQKNTIKYQKDIDAFVNVIKGALQKVSVPPSDTYIPTLGGDGWTPSVNETLIFQGNNPNQDPRVNLKDAAVTRTVGGMATHWTCACPIPNDEETKENPIKKDELKILLDRASKLLNVHDDQYDSSIRHTIVKKWLTDNLPTARNVRNLRLGVKRREDNPAYVTWTGTDTVFGKTLEDPRFELWQESRVTSLHHLPNDKKVVLAKVRKLATDEDVLVFAKAFVIASGAVGTPQILSNSTDLRLPESLGHYLCEQSISFCQIVLKTEAIKYISPNPESDFAKKHPELAKKVKEHETTYPLDPLPIPFDDPEPQVTIPYEPLTPWHTQIHRDAFSYGDVGPRSDSRIVVDLRFFGKQDIHRDNRVYFGPLSSSNKAGNSDTVNIWQAGVTDIYGMPQATFEVKRSDDDRRRDQRMMEDMTHTANILGAYLPGSEPQFMNPGLALHITGTTRIGTDATTSVADPSSKVHGYENLWVGGNGCIPDSTACNPTLTSLAIALKAAESIIKYLEPTPPGAPKKF</sequence>
<evidence type="ECO:0000256" key="2">
    <source>
        <dbReference type="ARBA" id="ARBA00001974"/>
    </source>
</evidence>
<evidence type="ECO:0000313" key="14">
    <source>
        <dbReference type="EMBL" id="PPQ83774.1"/>
    </source>
</evidence>
<gene>
    <name evidence="14" type="ORF">CVT26_005399</name>
</gene>
<evidence type="ECO:0000313" key="15">
    <source>
        <dbReference type="Proteomes" id="UP000284706"/>
    </source>
</evidence>
<comment type="similarity">
    <text evidence="3">Belongs to the GMC oxidoreductase family.</text>
</comment>
<evidence type="ECO:0000256" key="11">
    <source>
        <dbReference type="ARBA" id="ARBA00031159"/>
    </source>
</evidence>
<evidence type="ECO:0000259" key="13">
    <source>
        <dbReference type="Pfam" id="PF05199"/>
    </source>
</evidence>
<dbReference type="EMBL" id="NHYE01004575">
    <property type="protein sequence ID" value="PPQ83774.1"/>
    <property type="molecule type" value="Genomic_DNA"/>
</dbReference>
<dbReference type="GO" id="GO:0050233">
    <property type="term" value="F:pyranose oxidase activity"/>
    <property type="evidence" value="ECO:0007669"/>
    <property type="project" value="UniProtKB-EC"/>
</dbReference>
<accession>A0A409WZ24</accession>
<evidence type="ECO:0000256" key="10">
    <source>
        <dbReference type="ARBA" id="ARBA00030508"/>
    </source>
</evidence>
<comment type="caution">
    <text evidence="14">The sequence shown here is derived from an EMBL/GenBank/DDBJ whole genome shotgun (WGS) entry which is preliminary data.</text>
</comment>
<dbReference type="SUPFAM" id="SSF54373">
    <property type="entry name" value="FAD-linked reductases, C-terminal domain"/>
    <property type="match status" value="1"/>
</dbReference>
<organism evidence="14 15">
    <name type="scientific">Gymnopilus dilepis</name>
    <dbReference type="NCBI Taxonomy" id="231916"/>
    <lineage>
        <taxon>Eukaryota</taxon>
        <taxon>Fungi</taxon>
        <taxon>Dikarya</taxon>
        <taxon>Basidiomycota</taxon>
        <taxon>Agaricomycotina</taxon>
        <taxon>Agaricomycetes</taxon>
        <taxon>Agaricomycetidae</taxon>
        <taxon>Agaricales</taxon>
        <taxon>Agaricineae</taxon>
        <taxon>Hymenogastraceae</taxon>
        <taxon>Gymnopilus</taxon>
    </lineage>
</organism>
<dbReference type="InterPro" id="IPR007867">
    <property type="entry name" value="GMC_OxRtase_C"/>
</dbReference>
<proteinExistence type="inferred from homology"/>
<dbReference type="NCBIfam" id="TIGR02462">
    <property type="entry name" value="pyranose_ox"/>
    <property type="match status" value="1"/>
</dbReference>
<dbReference type="AlphaFoldDB" id="A0A409WZ24"/>
<feature type="domain" description="Glucose-methanol-choline oxidoreductase C-terminal" evidence="13">
    <location>
        <begin position="469"/>
        <end position="575"/>
    </location>
</feature>
<dbReference type="SUPFAM" id="SSF51905">
    <property type="entry name" value="FAD/NAD(P)-binding domain"/>
    <property type="match status" value="1"/>
</dbReference>
<evidence type="ECO:0000256" key="8">
    <source>
        <dbReference type="ARBA" id="ARBA00022827"/>
    </source>
</evidence>
<dbReference type="Gene3D" id="3.50.50.60">
    <property type="entry name" value="FAD/NAD(P)-binding domain"/>
    <property type="match status" value="2"/>
</dbReference>
<dbReference type="Proteomes" id="UP000284706">
    <property type="component" value="Unassembled WGS sequence"/>
</dbReference>
<evidence type="ECO:0000256" key="7">
    <source>
        <dbReference type="ARBA" id="ARBA00022630"/>
    </source>
</evidence>
<evidence type="ECO:0000256" key="6">
    <source>
        <dbReference type="ARBA" id="ARBA00016408"/>
    </source>
</evidence>
<dbReference type="Pfam" id="PF05199">
    <property type="entry name" value="GMC_oxred_C"/>
    <property type="match status" value="1"/>
</dbReference>
<name>A0A409WZ24_9AGAR</name>
<keyword evidence="9" id="KW-0560">Oxidoreductase</keyword>